<dbReference type="SUPFAM" id="SSF74853">
    <property type="entry name" value="Lamin A/C globular tail domain"/>
    <property type="match status" value="2"/>
</dbReference>
<comment type="caution">
    <text evidence="2">The sequence shown here is derived from an EMBL/GenBank/DDBJ whole genome shotgun (WGS) entry which is preliminary data.</text>
</comment>
<dbReference type="AlphaFoldDB" id="X1FBA9"/>
<dbReference type="EMBL" id="BARU01011184">
    <property type="protein sequence ID" value="GAH42252.1"/>
    <property type="molecule type" value="Genomic_DNA"/>
</dbReference>
<organism evidence="2">
    <name type="scientific">marine sediment metagenome</name>
    <dbReference type="NCBI Taxonomy" id="412755"/>
    <lineage>
        <taxon>unclassified sequences</taxon>
        <taxon>metagenomes</taxon>
        <taxon>ecological metagenomes</taxon>
    </lineage>
</organism>
<feature type="non-terminal residue" evidence="2">
    <location>
        <position position="278"/>
    </location>
</feature>
<evidence type="ECO:0000313" key="2">
    <source>
        <dbReference type="EMBL" id="GAH42252.1"/>
    </source>
</evidence>
<name>X1FBA9_9ZZZZ</name>
<feature type="domain" description="LTD" evidence="1">
    <location>
        <begin position="1"/>
        <end position="99"/>
    </location>
</feature>
<feature type="domain" description="LTD" evidence="1">
    <location>
        <begin position="123"/>
        <end position="253"/>
    </location>
</feature>
<evidence type="ECO:0000259" key="1">
    <source>
        <dbReference type="PROSITE" id="PS51841"/>
    </source>
</evidence>
<dbReference type="InterPro" id="IPR001322">
    <property type="entry name" value="Lamin_tail_dom"/>
</dbReference>
<dbReference type="Pfam" id="PF00932">
    <property type="entry name" value="LTD"/>
    <property type="match status" value="1"/>
</dbReference>
<reference evidence="2" key="1">
    <citation type="journal article" date="2014" name="Front. Microbiol.">
        <title>High frequency of phylogenetically diverse reductive dehalogenase-homologous genes in deep subseafloor sedimentary metagenomes.</title>
        <authorList>
            <person name="Kawai M."/>
            <person name="Futagami T."/>
            <person name="Toyoda A."/>
            <person name="Takaki Y."/>
            <person name="Nishi S."/>
            <person name="Hori S."/>
            <person name="Arai W."/>
            <person name="Tsubouchi T."/>
            <person name="Morono Y."/>
            <person name="Uchiyama I."/>
            <person name="Ito T."/>
            <person name="Fujiyama A."/>
            <person name="Inagaki F."/>
            <person name="Takami H."/>
        </authorList>
    </citation>
    <scope>NUCLEOTIDE SEQUENCE</scope>
    <source>
        <strain evidence="2">Expedition CK06-06</strain>
    </source>
</reference>
<gene>
    <name evidence="2" type="ORF">S03H2_21078</name>
</gene>
<dbReference type="Gene3D" id="2.60.40.1260">
    <property type="entry name" value="Lamin Tail domain"/>
    <property type="match status" value="1"/>
</dbReference>
<protein>
    <recommendedName>
        <fullName evidence="1">LTD domain-containing protein</fullName>
    </recommendedName>
</protein>
<proteinExistence type="predicted"/>
<sequence length="278" mass="31017">DYDDWIEIYNYGDYAIDIGGMYLTDDDPCDPSAVWWRIPTGYPEKTIIAAHGFLLIWADDEAGQGPLHVEFALGAGGECIGLRDYNENLTDSICFGPQEADDSYGRFPDASDNWQVFIHDTNSPPTPGVSNEGEPTDVLISEIMYHPYHSTSGTIEPEDIREEYVELFNRGTALVSLSGWQFSDGVDFAFPNDVTIGAGQYLVVAADVNTFTANYPSVTNVIGGWVGRLSNSGEAIRLNDDMGITIDRVRYADEGDWAVRELGPEDYYHRGWRWSDEH</sequence>
<dbReference type="InterPro" id="IPR036415">
    <property type="entry name" value="Lamin_tail_dom_sf"/>
</dbReference>
<feature type="non-terminal residue" evidence="2">
    <location>
        <position position="1"/>
    </location>
</feature>
<dbReference type="PROSITE" id="PS51841">
    <property type="entry name" value="LTD"/>
    <property type="match status" value="2"/>
</dbReference>
<accession>X1FBA9</accession>